<keyword evidence="2" id="KW-1185">Reference proteome</keyword>
<dbReference type="HOGENOM" id="CLU_021137_4_0_1"/>
<reference evidence="2" key="1">
    <citation type="submission" date="2013-02" db="EMBL/GenBank/DDBJ databases">
        <authorList>
            <person name="Hughes D."/>
        </authorList>
    </citation>
    <scope>NUCLEOTIDE SEQUENCE</scope>
    <source>
        <strain>Durham</strain>
        <strain evidence="2">NC isolate 2 -- Noor lab</strain>
    </source>
</reference>
<dbReference type="AlphaFoldDB" id="T1GDW3"/>
<evidence type="ECO:0000313" key="1">
    <source>
        <dbReference type="EnsemblMetazoa" id="MESCA001514-PA"/>
    </source>
</evidence>
<dbReference type="Proteomes" id="UP000015102">
    <property type="component" value="Unassembled WGS sequence"/>
</dbReference>
<dbReference type="EMBL" id="CAQQ02060726">
    <property type="status" value="NOT_ANNOTATED_CDS"/>
    <property type="molecule type" value="Genomic_DNA"/>
</dbReference>
<reference evidence="1" key="2">
    <citation type="submission" date="2015-06" db="UniProtKB">
        <authorList>
            <consortium name="EnsemblMetazoa"/>
        </authorList>
    </citation>
    <scope>IDENTIFICATION</scope>
</reference>
<dbReference type="Pfam" id="PF14223">
    <property type="entry name" value="Retrotran_gag_2"/>
    <property type="match status" value="1"/>
</dbReference>
<name>T1GDW3_MEGSC</name>
<accession>T1GDW3</accession>
<evidence type="ECO:0000313" key="2">
    <source>
        <dbReference type="Proteomes" id="UP000015102"/>
    </source>
</evidence>
<dbReference type="OMA" id="INCESEF"/>
<protein>
    <recommendedName>
        <fullName evidence="3">Copia protein</fullName>
    </recommendedName>
</protein>
<sequence>EIVSGQKPRTAENTVTWDKLDCNAQKIIVTSLGDENVLYVINCEISTSMWSNLQSVFEHKSDAYEKHPDDNVSVHVAKLQRIARQLEDLGENIMDNMLIIKIMITLPESYNHFYSAWEATQKTEITLNNLD</sequence>
<dbReference type="EnsemblMetazoa" id="MESCA001514-RA">
    <property type="protein sequence ID" value="MESCA001514-PA"/>
    <property type="gene ID" value="MESCA001514"/>
</dbReference>
<organism evidence="1 2">
    <name type="scientific">Megaselia scalaris</name>
    <name type="common">Humpbacked fly</name>
    <name type="synonym">Phora scalaris</name>
    <dbReference type="NCBI Taxonomy" id="36166"/>
    <lineage>
        <taxon>Eukaryota</taxon>
        <taxon>Metazoa</taxon>
        <taxon>Ecdysozoa</taxon>
        <taxon>Arthropoda</taxon>
        <taxon>Hexapoda</taxon>
        <taxon>Insecta</taxon>
        <taxon>Pterygota</taxon>
        <taxon>Neoptera</taxon>
        <taxon>Endopterygota</taxon>
        <taxon>Diptera</taxon>
        <taxon>Brachycera</taxon>
        <taxon>Muscomorpha</taxon>
        <taxon>Platypezoidea</taxon>
        <taxon>Phoridae</taxon>
        <taxon>Megaseliini</taxon>
        <taxon>Megaselia</taxon>
    </lineage>
</organism>
<evidence type="ECO:0008006" key="3">
    <source>
        <dbReference type="Google" id="ProtNLM"/>
    </source>
</evidence>
<proteinExistence type="predicted"/>